<evidence type="ECO:0000313" key="2">
    <source>
        <dbReference type="Proteomes" id="UP000800235"/>
    </source>
</evidence>
<accession>A0A9P4TUI1</accession>
<dbReference type="Proteomes" id="UP000800235">
    <property type="component" value="Unassembled WGS sequence"/>
</dbReference>
<gene>
    <name evidence="1" type="ORF">EJ08DRAFT_485401</name>
</gene>
<proteinExistence type="predicted"/>
<organism evidence="1 2">
    <name type="scientific">Tothia fuscella</name>
    <dbReference type="NCBI Taxonomy" id="1048955"/>
    <lineage>
        <taxon>Eukaryota</taxon>
        <taxon>Fungi</taxon>
        <taxon>Dikarya</taxon>
        <taxon>Ascomycota</taxon>
        <taxon>Pezizomycotina</taxon>
        <taxon>Dothideomycetes</taxon>
        <taxon>Pleosporomycetidae</taxon>
        <taxon>Venturiales</taxon>
        <taxon>Cylindrosympodiaceae</taxon>
        <taxon>Tothia</taxon>
    </lineage>
</organism>
<reference evidence="1" key="1">
    <citation type="journal article" date="2020" name="Stud. Mycol.">
        <title>101 Dothideomycetes genomes: a test case for predicting lifestyles and emergence of pathogens.</title>
        <authorList>
            <person name="Haridas S."/>
            <person name="Albert R."/>
            <person name="Binder M."/>
            <person name="Bloem J."/>
            <person name="Labutti K."/>
            <person name="Salamov A."/>
            <person name="Andreopoulos B."/>
            <person name="Baker S."/>
            <person name="Barry K."/>
            <person name="Bills G."/>
            <person name="Bluhm B."/>
            <person name="Cannon C."/>
            <person name="Castanera R."/>
            <person name="Culley D."/>
            <person name="Daum C."/>
            <person name="Ezra D."/>
            <person name="Gonzalez J."/>
            <person name="Henrissat B."/>
            <person name="Kuo A."/>
            <person name="Liang C."/>
            <person name="Lipzen A."/>
            <person name="Lutzoni F."/>
            <person name="Magnuson J."/>
            <person name="Mondo S."/>
            <person name="Nolan M."/>
            <person name="Ohm R."/>
            <person name="Pangilinan J."/>
            <person name="Park H.-J."/>
            <person name="Ramirez L."/>
            <person name="Alfaro M."/>
            <person name="Sun H."/>
            <person name="Tritt A."/>
            <person name="Yoshinaga Y."/>
            <person name="Zwiers L.-H."/>
            <person name="Turgeon B."/>
            <person name="Goodwin S."/>
            <person name="Spatafora J."/>
            <person name="Crous P."/>
            <person name="Grigoriev I."/>
        </authorList>
    </citation>
    <scope>NUCLEOTIDE SEQUENCE</scope>
    <source>
        <strain evidence="1">CBS 130266</strain>
    </source>
</reference>
<evidence type="ECO:0000313" key="1">
    <source>
        <dbReference type="EMBL" id="KAF2422136.1"/>
    </source>
</evidence>
<dbReference type="AlphaFoldDB" id="A0A9P4TUI1"/>
<dbReference type="EMBL" id="MU007093">
    <property type="protein sequence ID" value="KAF2422136.1"/>
    <property type="molecule type" value="Genomic_DNA"/>
</dbReference>
<dbReference type="OrthoDB" id="200660at2759"/>
<sequence>MLECSKVHDLFNGAIIHTSFVDILRLCAPNAPYTPMQLKEIFNLFIHTIFPALANPSGIYNGQHHLLRLLTHPAHTTANIISCACRRIQHPQRPTFFLRLPAHPAHTTVNSSVFYDHWRRRIP</sequence>
<comment type="caution">
    <text evidence="1">The sequence shown here is derived from an EMBL/GenBank/DDBJ whole genome shotgun (WGS) entry which is preliminary data.</text>
</comment>
<dbReference type="Pfam" id="PF20168">
    <property type="entry name" value="PDS5"/>
    <property type="match status" value="1"/>
</dbReference>
<name>A0A9P4TUI1_9PEZI</name>
<protein>
    <submittedName>
        <fullName evidence="1">Uncharacterized protein</fullName>
    </submittedName>
</protein>
<keyword evidence="2" id="KW-1185">Reference proteome</keyword>